<protein>
    <submittedName>
        <fullName evidence="1">Uncharacterized protein</fullName>
    </submittedName>
</protein>
<gene>
    <name evidence="1" type="ORF">DSM107010_17770</name>
</gene>
<dbReference type="Proteomes" id="UP000282574">
    <property type="component" value="Unassembled WGS sequence"/>
</dbReference>
<evidence type="ECO:0000313" key="1">
    <source>
        <dbReference type="EMBL" id="RUT12932.1"/>
    </source>
</evidence>
<dbReference type="EMBL" id="RSCK01000010">
    <property type="protein sequence ID" value="RUT12932.1"/>
    <property type="molecule type" value="Genomic_DNA"/>
</dbReference>
<reference evidence="1 2" key="1">
    <citation type="journal article" date="2019" name="Genome Biol. Evol.">
        <title>Day and night: Metabolic profiles and evolutionary relationships of six axenic non-marine cyanobacteria.</title>
        <authorList>
            <person name="Will S.E."/>
            <person name="Henke P."/>
            <person name="Boedeker C."/>
            <person name="Huang S."/>
            <person name="Brinkmann H."/>
            <person name="Rohde M."/>
            <person name="Jarek M."/>
            <person name="Friedl T."/>
            <person name="Seufert S."/>
            <person name="Schumacher M."/>
            <person name="Overmann J."/>
            <person name="Neumann-Schaal M."/>
            <person name="Petersen J."/>
        </authorList>
    </citation>
    <scope>NUCLEOTIDE SEQUENCE [LARGE SCALE GENOMIC DNA]</scope>
    <source>
        <strain evidence="1 2">SAG 39.79</strain>
    </source>
</reference>
<comment type="caution">
    <text evidence="1">The sequence shown here is derived from an EMBL/GenBank/DDBJ whole genome shotgun (WGS) entry which is preliminary data.</text>
</comment>
<evidence type="ECO:0000313" key="2">
    <source>
        <dbReference type="Proteomes" id="UP000282574"/>
    </source>
</evidence>
<name>A0AB37UNF0_9CYAN</name>
<dbReference type="RefSeq" id="WP_106169948.1">
    <property type="nucleotide sequence ID" value="NZ_JAVKZF010000001.1"/>
</dbReference>
<dbReference type="AlphaFoldDB" id="A0AB37UNF0"/>
<proteinExistence type="predicted"/>
<organism evidence="1 2">
    <name type="scientific">Chroococcidiopsis cubana SAG 39.79</name>
    <dbReference type="NCBI Taxonomy" id="388085"/>
    <lineage>
        <taxon>Bacteria</taxon>
        <taxon>Bacillati</taxon>
        <taxon>Cyanobacteriota</taxon>
        <taxon>Cyanophyceae</taxon>
        <taxon>Chroococcidiopsidales</taxon>
        <taxon>Chroococcidiopsidaceae</taxon>
        <taxon>Chroococcidiopsis</taxon>
    </lineage>
</organism>
<sequence>MVEPRPAVTTVGFVDDECNDYQDLFGDVRTQRTPWQVEQIRARRLESIEQLVGERSIQRLY</sequence>
<keyword evidence="2" id="KW-1185">Reference proteome</keyword>
<accession>A0AB37UNF0</accession>